<proteinExistence type="predicted"/>
<evidence type="ECO:0000256" key="1">
    <source>
        <dbReference type="SAM" id="MobiDB-lite"/>
    </source>
</evidence>
<evidence type="ECO:0000313" key="2">
    <source>
        <dbReference type="EMBL" id="MED6227501.1"/>
    </source>
</evidence>
<feature type="region of interest" description="Disordered" evidence="1">
    <location>
        <begin position="40"/>
        <end position="76"/>
    </location>
</feature>
<protein>
    <submittedName>
        <fullName evidence="2">Uncharacterized protein</fullName>
    </submittedName>
</protein>
<feature type="non-terminal residue" evidence="2">
    <location>
        <position position="1"/>
    </location>
</feature>
<dbReference type="EMBL" id="JASCZI010282005">
    <property type="protein sequence ID" value="MED6227501.1"/>
    <property type="molecule type" value="Genomic_DNA"/>
</dbReference>
<comment type="caution">
    <text evidence="2">The sequence shown here is derived from an EMBL/GenBank/DDBJ whole genome shotgun (WGS) entry which is preliminary data.</text>
</comment>
<feature type="compositionally biased region" description="Basic and acidic residues" evidence="1">
    <location>
        <begin position="45"/>
        <end position="54"/>
    </location>
</feature>
<name>A0ABU7A0E4_9FABA</name>
<reference evidence="2 3" key="1">
    <citation type="journal article" date="2023" name="Plants (Basel)">
        <title>Bridging the Gap: Combining Genomics and Transcriptomics Approaches to Understand Stylosanthes scabra, an Orphan Legume from the Brazilian Caatinga.</title>
        <authorList>
            <person name="Ferreira-Neto J.R.C."/>
            <person name="da Silva M.D."/>
            <person name="Binneck E."/>
            <person name="de Melo N.F."/>
            <person name="da Silva R.H."/>
            <person name="de Melo A.L.T.M."/>
            <person name="Pandolfi V."/>
            <person name="Bustamante F.O."/>
            <person name="Brasileiro-Vidal A.C."/>
            <person name="Benko-Iseppon A.M."/>
        </authorList>
    </citation>
    <scope>NUCLEOTIDE SEQUENCE [LARGE SCALE GENOMIC DNA]</scope>
    <source>
        <tissue evidence="2">Leaves</tissue>
    </source>
</reference>
<evidence type="ECO:0000313" key="3">
    <source>
        <dbReference type="Proteomes" id="UP001341840"/>
    </source>
</evidence>
<gene>
    <name evidence="2" type="ORF">PIB30_114186</name>
</gene>
<organism evidence="2 3">
    <name type="scientific">Stylosanthes scabra</name>
    <dbReference type="NCBI Taxonomy" id="79078"/>
    <lineage>
        <taxon>Eukaryota</taxon>
        <taxon>Viridiplantae</taxon>
        <taxon>Streptophyta</taxon>
        <taxon>Embryophyta</taxon>
        <taxon>Tracheophyta</taxon>
        <taxon>Spermatophyta</taxon>
        <taxon>Magnoliopsida</taxon>
        <taxon>eudicotyledons</taxon>
        <taxon>Gunneridae</taxon>
        <taxon>Pentapetalae</taxon>
        <taxon>rosids</taxon>
        <taxon>fabids</taxon>
        <taxon>Fabales</taxon>
        <taxon>Fabaceae</taxon>
        <taxon>Papilionoideae</taxon>
        <taxon>50 kb inversion clade</taxon>
        <taxon>dalbergioids sensu lato</taxon>
        <taxon>Dalbergieae</taxon>
        <taxon>Pterocarpus clade</taxon>
        <taxon>Stylosanthes</taxon>
    </lineage>
</organism>
<keyword evidence="3" id="KW-1185">Reference proteome</keyword>
<dbReference type="Proteomes" id="UP001341840">
    <property type="component" value="Unassembled WGS sequence"/>
</dbReference>
<accession>A0ABU7A0E4</accession>
<sequence length="113" mass="12603">DDPFLATSRALIDMESDELMLRVHEESLVLQVYKAMHQSPSDSKTCIKMEESDPVKIAPLDKSPKKKSKEDKGKSIDFEGTPIAFYIPYPSVLVGSDNKASSKDASNHYFNPP</sequence>